<reference evidence="4" key="1">
    <citation type="submission" date="2015-07" db="EMBL/GenBank/DDBJ databases">
        <authorList>
            <person name="Urmite Genomes"/>
        </authorList>
    </citation>
    <scope>NUCLEOTIDE SEQUENCE [LARGE SCALE GENOMIC DNA]</scope>
    <source>
        <strain evidence="4">type strain: ATCC 49404</strain>
    </source>
</reference>
<keyword evidence="3" id="KW-0269">Exonuclease</keyword>
<gene>
    <name evidence="3" type="ORF">BN2156_03106</name>
</gene>
<sequence>MTLRIATLNIRHGGKNADALTTRLLGYDADLLVVTEFRANDTGARLVTRLERAGYETSHPLADPKQNTVLIASRTPIDRASRFTRDLPGHHLWCVEFDGTIVAGVYLPQAHAKLPYWEALIDRARRSEVDLLIGDFNTGNNDLDKDPKGARFIGPEMPGRLIASGTSTCGGLCIRRSVSTRGSAAPVTTGSASTTSSPRPSSRDASAAASSTMRRDLPARPTTQGWSCCWTSTRLWTAMWLIGCAR</sequence>
<feature type="domain" description="Endonuclease/exonuclease/phosphatase" evidence="2">
    <location>
        <begin position="6"/>
        <end position="148"/>
    </location>
</feature>
<evidence type="ECO:0000256" key="1">
    <source>
        <dbReference type="SAM" id="MobiDB-lite"/>
    </source>
</evidence>
<dbReference type="InterPro" id="IPR036691">
    <property type="entry name" value="Endo/exonu/phosph_ase_sf"/>
</dbReference>
<dbReference type="Gene3D" id="3.60.10.10">
    <property type="entry name" value="Endonuclease/exonuclease/phosphatase"/>
    <property type="match status" value="1"/>
</dbReference>
<dbReference type="Proteomes" id="UP000199147">
    <property type="component" value="Unassembled WGS sequence"/>
</dbReference>
<proteinExistence type="predicted"/>
<dbReference type="Pfam" id="PF03372">
    <property type="entry name" value="Exo_endo_phos"/>
    <property type="match status" value="1"/>
</dbReference>
<evidence type="ECO:0000313" key="3">
    <source>
        <dbReference type="EMBL" id="CRZ16239.1"/>
    </source>
</evidence>
<dbReference type="InterPro" id="IPR005135">
    <property type="entry name" value="Endo/exonuclease/phosphatase"/>
</dbReference>
<evidence type="ECO:0000259" key="2">
    <source>
        <dbReference type="Pfam" id="PF03372"/>
    </source>
</evidence>
<dbReference type="GO" id="GO:0004527">
    <property type="term" value="F:exonuclease activity"/>
    <property type="evidence" value="ECO:0007669"/>
    <property type="project" value="UniProtKB-KW"/>
</dbReference>
<dbReference type="EMBL" id="CWKH01000001">
    <property type="protein sequence ID" value="CRZ16239.1"/>
    <property type="molecule type" value="Genomic_DNA"/>
</dbReference>
<keyword evidence="3" id="KW-0540">Nuclease</keyword>
<keyword evidence="4" id="KW-1185">Reference proteome</keyword>
<dbReference type="RefSeq" id="WP_235625316.1">
    <property type="nucleotide sequence ID" value="NZ_CWKH01000001.1"/>
</dbReference>
<dbReference type="AlphaFoldDB" id="A0A0H5S501"/>
<feature type="compositionally biased region" description="Low complexity" evidence="1">
    <location>
        <begin position="183"/>
        <end position="212"/>
    </location>
</feature>
<accession>A0A0H5S501</accession>
<evidence type="ECO:0000313" key="4">
    <source>
        <dbReference type="Proteomes" id="UP000199147"/>
    </source>
</evidence>
<name>A0A0H5S501_9MYCO</name>
<feature type="region of interest" description="Disordered" evidence="1">
    <location>
        <begin position="183"/>
        <end position="223"/>
    </location>
</feature>
<organism evidence="3 4">
    <name type="scientific">Mycolicibacterium neworleansense</name>
    <dbReference type="NCBI Taxonomy" id="146018"/>
    <lineage>
        <taxon>Bacteria</taxon>
        <taxon>Bacillati</taxon>
        <taxon>Actinomycetota</taxon>
        <taxon>Actinomycetes</taxon>
        <taxon>Mycobacteriales</taxon>
        <taxon>Mycobacteriaceae</taxon>
        <taxon>Mycolicibacterium</taxon>
    </lineage>
</organism>
<dbReference type="SUPFAM" id="SSF56219">
    <property type="entry name" value="DNase I-like"/>
    <property type="match status" value="1"/>
</dbReference>
<protein>
    <submittedName>
        <fullName evidence="3">Exonuclease III</fullName>
    </submittedName>
</protein>
<keyword evidence="3" id="KW-0378">Hydrolase</keyword>
<dbReference type="STRING" id="146018.BN2156_03106"/>